<accession>A0A352IUJ6</accession>
<reference evidence="2 3" key="1">
    <citation type="journal article" date="2018" name="Nat. Biotechnol.">
        <title>A standardized bacterial taxonomy based on genome phylogeny substantially revises the tree of life.</title>
        <authorList>
            <person name="Parks D.H."/>
            <person name="Chuvochina M."/>
            <person name="Waite D.W."/>
            <person name="Rinke C."/>
            <person name="Skarshewski A."/>
            <person name="Chaumeil P.A."/>
            <person name="Hugenholtz P."/>
        </authorList>
    </citation>
    <scope>NUCLEOTIDE SEQUENCE [LARGE SCALE GENOMIC DNA]</scope>
    <source>
        <strain evidence="2">UBA9380</strain>
    </source>
</reference>
<protein>
    <submittedName>
        <fullName evidence="2">DUF2959 domain-containing protein</fullName>
    </submittedName>
</protein>
<dbReference type="Gene3D" id="1.20.5.300">
    <property type="match status" value="1"/>
</dbReference>
<dbReference type="Pfam" id="PF11172">
    <property type="entry name" value="DUF2959"/>
    <property type="match status" value="1"/>
</dbReference>
<evidence type="ECO:0000313" key="3">
    <source>
        <dbReference type="Proteomes" id="UP000263489"/>
    </source>
</evidence>
<dbReference type="RefSeq" id="WP_053114747.1">
    <property type="nucleotide sequence ID" value="NZ_CBDIPR010000001.1"/>
</dbReference>
<keyword evidence="1" id="KW-0812">Transmembrane</keyword>
<sequence>MPSPATDYSKTKTSLQRVWVLLLSAVLLGGCSTVYYKTMEKFGYEKRDILVDRVEDARDSQNDAQETFRSSLERFQSVVDTPDTELKEQYAEISDAYEDSLSSAEEVRDRIDKVEEVAEDLFDEWEDELSLYESASLRRSSEQQLKETRVQYGQLISRMHDAEDRMEPVLQAFEDQVLYLKHNLNAQAIGSLENELVSIRQDVDSLIRNMEQSIAESEAFIQRFRQGG</sequence>
<dbReference type="InterPro" id="IPR021342">
    <property type="entry name" value="DUF2959"/>
</dbReference>
<evidence type="ECO:0000313" key="2">
    <source>
        <dbReference type="EMBL" id="HBC35129.1"/>
    </source>
</evidence>
<dbReference type="EMBL" id="DNNA01000199">
    <property type="protein sequence ID" value="HBC35129.1"/>
    <property type="molecule type" value="Genomic_DNA"/>
</dbReference>
<organism evidence="2 3">
    <name type="scientific">Marinobacter adhaerens</name>
    <dbReference type="NCBI Taxonomy" id="1033846"/>
    <lineage>
        <taxon>Bacteria</taxon>
        <taxon>Pseudomonadati</taxon>
        <taxon>Pseudomonadota</taxon>
        <taxon>Gammaproteobacteria</taxon>
        <taxon>Pseudomonadales</taxon>
        <taxon>Marinobacteraceae</taxon>
        <taxon>Marinobacter</taxon>
    </lineage>
</organism>
<proteinExistence type="predicted"/>
<evidence type="ECO:0000256" key="1">
    <source>
        <dbReference type="SAM" id="Phobius"/>
    </source>
</evidence>
<gene>
    <name evidence="2" type="ORF">DC045_12640</name>
</gene>
<comment type="caution">
    <text evidence="2">The sequence shown here is derived from an EMBL/GenBank/DDBJ whole genome shotgun (WGS) entry which is preliminary data.</text>
</comment>
<keyword evidence="1" id="KW-1133">Transmembrane helix</keyword>
<dbReference type="AlphaFoldDB" id="A0A352IUJ6"/>
<dbReference type="Proteomes" id="UP000263489">
    <property type="component" value="Unassembled WGS sequence"/>
</dbReference>
<keyword evidence="1" id="KW-0472">Membrane</keyword>
<name>A0A352IUJ6_9GAMM</name>
<feature type="transmembrane region" description="Helical" evidence="1">
    <location>
        <begin position="18"/>
        <end position="36"/>
    </location>
</feature>